<keyword evidence="3" id="KW-1185">Reference proteome</keyword>
<feature type="compositionally biased region" description="Basic and acidic residues" evidence="1">
    <location>
        <begin position="96"/>
        <end position="129"/>
    </location>
</feature>
<reference evidence="2" key="1">
    <citation type="submission" date="2021-03" db="EMBL/GenBank/DDBJ databases">
        <authorList>
            <person name="Tagirdzhanova G."/>
        </authorList>
    </citation>
    <scope>NUCLEOTIDE SEQUENCE</scope>
</reference>
<protein>
    <submittedName>
        <fullName evidence="2">Uncharacterized protein</fullName>
    </submittedName>
</protein>
<dbReference type="Proteomes" id="UP000664521">
    <property type="component" value="Unassembled WGS sequence"/>
</dbReference>
<organism evidence="2 3">
    <name type="scientific">Heterodermia speciosa</name>
    <dbReference type="NCBI Taxonomy" id="116794"/>
    <lineage>
        <taxon>Eukaryota</taxon>
        <taxon>Fungi</taxon>
        <taxon>Dikarya</taxon>
        <taxon>Ascomycota</taxon>
        <taxon>Pezizomycotina</taxon>
        <taxon>Lecanoromycetes</taxon>
        <taxon>OSLEUM clade</taxon>
        <taxon>Lecanoromycetidae</taxon>
        <taxon>Caliciales</taxon>
        <taxon>Physciaceae</taxon>
        <taxon>Heterodermia</taxon>
    </lineage>
</organism>
<feature type="compositionally biased region" description="Basic and acidic residues" evidence="1">
    <location>
        <begin position="477"/>
        <end position="489"/>
    </location>
</feature>
<evidence type="ECO:0000313" key="3">
    <source>
        <dbReference type="Proteomes" id="UP000664521"/>
    </source>
</evidence>
<gene>
    <name evidence="2" type="ORF">HETSPECPRED_002383</name>
</gene>
<feature type="region of interest" description="Disordered" evidence="1">
    <location>
        <begin position="234"/>
        <end position="265"/>
    </location>
</feature>
<feature type="region of interest" description="Disordered" evidence="1">
    <location>
        <begin position="96"/>
        <end position="134"/>
    </location>
</feature>
<proteinExistence type="predicted"/>
<evidence type="ECO:0000256" key="1">
    <source>
        <dbReference type="SAM" id="MobiDB-lite"/>
    </source>
</evidence>
<feature type="region of interest" description="Disordered" evidence="1">
    <location>
        <begin position="431"/>
        <end position="499"/>
    </location>
</feature>
<dbReference type="PANTHER" id="PTHR35391:SF7">
    <property type="entry name" value="C2H2-TYPE DOMAIN-CONTAINING PROTEIN"/>
    <property type="match status" value="1"/>
</dbReference>
<dbReference type="PANTHER" id="PTHR35391">
    <property type="entry name" value="C2H2-TYPE DOMAIN-CONTAINING PROTEIN-RELATED"/>
    <property type="match status" value="1"/>
</dbReference>
<evidence type="ECO:0000313" key="2">
    <source>
        <dbReference type="EMBL" id="CAF9940333.1"/>
    </source>
</evidence>
<name>A0A8H3J440_9LECA</name>
<feature type="compositionally biased region" description="Basic and acidic residues" evidence="1">
    <location>
        <begin position="250"/>
        <end position="263"/>
    </location>
</feature>
<accession>A0A8H3J440</accession>
<comment type="caution">
    <text evidence="2">The sequence shown here is derived from an EMBL/GenBank/DDBJ whole genome shotgun (WGS) entry which is preliminary data.</text>
</comment>
<sequence>MTTPIASSIDTCLKSFHDTIQLTRGLSERAQDFQIDAWDDELGRLRIWAANTGAHELYQASLDFRLRDASHLRDQILSLLDSLLAGLNDAKDLVAEVTESEQKTESKQETESEQETESKQEKSMGKNSDDEGSLGEMKDLQITIASIIKSLFTMSILVRKPARHDSRMAILSRSEVIEFEPYAYAHVRGKYPKADEAIVSRLASAITRRRIYIKHQAMDAAKLRERLADGFGDSNASDTNVSDRITTDPQGEHMDFGEGKSDPKALQTPCTPNLAGRGDVVFPPLPEKHLHGRPFKCPICYHIIKLDDNQLPLYKDMWENHVLEDLRAWMCLSVNCVTPHRLYARRDEWIEHVENCPAVWMDGDYHCTLCAFENTEEVSHNQHIAQHLQDLALLALPQDPFDLKNDFQMDKSAQASRIQTDSYHMFATISSVPADGEVNEGPAKAEKYDDPDQQDSSTKPGASDIANIGLKRSNRHLTQEEIGKEEQPKARRKRGKPSSMMGWWQCCHDNNPNNPALSAERCTSCGHFRCQSCRSMS</sequence>
<dbReference type="EMBL" id="CAJPDS010000151">
    <property type="protein sequence ID" value="CAF9940333.1"/>
    <property type="molecule type" value="Genomic_DNA"/>
</dbReference>
<dbReference type="AlphaFoldDB" id="A0A8H3J440"/>
<feature type="compositionally biased region" description="Polar residues" evidence="1">
    <location>
        <begin position="234"/>
        <end position="249"/>
    </location>
</feature>
<dbReference type="OrthoDB" id="20872at2759"/>